<feature type="compositionally biased region" description="Basic and acidic residues" evidence="8">
    <location>
        <begin position="1"/>
        <end position="13"/>
    </location>
</feature>
<feature type="region of interest" description="Disordered" evidence="8">
    <location>
        <begin position="1"/>
        <end position="34"/>
    </location>
</feature>
<feature type="transmembrane region" description="Helical" evidence="9">
    <location>
        <begin position="113"/>
        <end position="134"/>
    </location>
</feature>
<evidence type="ECO:0000259" key="10">
    <source>
        <dbReference type="Pfam" id="PF03151"/>
    </source>
</evidence>
<dbReference type="Pfam" id="PF03151">
    <property type="entry name" value="TPT"/>
    <property type="match status" value="1"/>
</dbReference>
<evidence type="ECO:0000256" key="5">
    <source>
        <dbReference type="ARBA" id="ARBA00022692"/>
    </source>
</evidence>
<feature type="transmembrane region" description="Helical" evidence="9">
    <location>
        <begin position="192"/>
        <end position="213"/>
    </location>
</feature>
<feature type="transmembrane region" description="Helical" evidence="9">
    <location>
        <begin position="314"/>
        <end position="331"/>
    </location>
</feature>
<feature type="domain" description="Sugar phosphate transporter" evidence="10">
    <location>
        <begin position="42"/>
        <end position="329"/>
    </location>
</feature>
<dbReference type="PANTHER" id="PTHR11132">
    <property type="entry name" value="SOLUTE CARRIER FAMILY 35"/>
    <property type="match status" value="1"/>
</dbReference>
<evidence type="ECO:0000256" key="1">
    <source>
        <dbReference type="ARBA" id="ARBA00003420"/>
    </source>
</evidence>
<gene>
    <name evidence="11" type="ORF">R9X50_00302600</name>
</gene>
<feature type="transmembrane region" description="Helical" evidence="9">
    <location>
        <begin position="141"/>
        <end position="160"/>
    </location>
</feature>
<keyword evidence="6 9" id="KW-1133">Transmembrane helix</keyword>
<evidence type="ECO:0000256" key="2">
    <source>
        <dbReference type="ARBA" id="ARBA00004477"/>
    </source>
</evidence>
<dbReference type="GO" id="GO:0005789">
    <property type="term" value="C:endoplasmic reticulum membrane"/>
    <property type="evidence" value="ECO:0007669"/>
    <property type="project" value="UniProtKB-SubCell"/>
</dbReference>
<protein>
    <recommendedName>
        <fullName evidence="10">Sugar phosphate transporter domain-containing protein</fullName>
    </recommendedName>
</protein>
<feature type="transmembrane region" description="Helical" evidence="9">
    <location>
        <begin position="166"/>
        <end position="185"/>
    </location>
</feature>
<feature type="transmembrane region" description="Helical" evidence="9">
    <location>
        <begin position="70"/>
        <end position="93"/>
    </location>
</feature>
<accession>A0AAQ3M502</accession>
<evidence type="ECO:0000256" key="9">
    <source>
        <dbReference type="SAM" id="Phobius"/>
    </source>
</evidence>
<keyword evidence="7 9" id="KW-0472">Membrane</keyword>
<comment type="similarity">
    <text evidence="3">Belongs to the TPT transporter family. SLC35D subfamily.</text>
</comment>
<evidence type="ECO:0000313" key="12">
    <source>
        <dbReference type="Proteomes" id="UP001303373"/>
    </source>
</evidence>
<evidence type="ECO:0000256" key="7">
    <source>
        <dbReference type="ARBA" id="ARBA00023136"/>
    </source>
</evidence>
<reference evidence="11 12" key="1">
    <citation type="submission" date="2023-11" db="EMBL/GenBank/DDBJ databases">
        <title>An acidophilic fungus is an integral part of prey digestion in a carnivorous sundew plant.</title>
        <authorList>
            <person name="Tsai I.J."/>
        </authorList>
    </citation>
    <scope>NUCLEOTIDE SEQUENCE [LARGE SCALE GENOMIC DNA]</scope>
    <source>
        <strain evidence="11">169a</strain>
    </source>
</reference>
<evidence type="ECO:0000256" key="6">
    <source>
        <dbReference type="ARBA" id="ARBA00022989"/>
    </source>
</evidence>
<comment type="subcellular location">
    <subcellularLocation>
        <location evidence="2">Endoplasmic reticulum membrane</location>
        <topology evidence="2">Multi-pass membrane protein</topology>
    </subcellularLocation>
</comment>
<keyword evidence="5 9" id="KW-0812">Transmembrane</keyword>
<feature type="transmembrane region" description="Helical" evidence="9">
    <location>
        <begin position="258"/>
        <end position="280"/>
    </location>
</feature>
<dbReference type="InterPro" id="IPR050186">
    <property type="entry name" value="TPT_transporter"/>
</dbReference>
<comment type="function">
    <text evidence="1">Involved in the import of GDP-mannose from the cytoplasm into the Golgi lumen.</text>
</comment>
<keyword evidence="12" id="KW-1185">Reference proteome</keyword>
<feature type="transmembrane region" description="Helical" evidence="9">
    <location>
        <begin position="225"/>
        <end position="246"/>
    </location>
</feature>
<sequence length="399" mass="43660">MSEKERQSGEQERNGSSSSPVLPTVNPAAEKPEPTSAPLHPAFYIATWISLSSSVILFNKWILHTAGFEFPIFLTTWHLVFATIMTQLMARFTTMLDSRKKVPMTGHIYLRKIVPIGLMFSLSLVCGNMTYLYLSVSFIQMLKATMPIAVLLTSWTMGVSPPSLKTLGNVSLIVVGVVIASLGEIKFNMTGFLYQVAGIVFESIRLVMVQQLLSGSEFKMDPLVSVYYFAPACAIINGVTTMFFELPRMGLADIEKVGYFLLFANAAVAFCLNISVVFLIGKTSSLVMTLSGVLKDILLVVASMVIFRDPVSGLQAFGYSIALCGLVYYKLGAEKMKEYIGMVQREWSEYGVKHPVLRKAIVLGAALTLIFILLGGVQQSGYLPANMDPTTKFGGTPAS</sequence>
<comment type="subunit">
    <text evidence="4">Homooligomer.</text>
</comment>
<dbReference type="Proteomes" id="UP001303373">
    <property type="component" value="Chromosome 4"/>
</dbReference>
<evidence type="ECO:0000313" key="11">
    <source>
        <dbReference type="EMBL" id="WPH00203.1"/>
    </source>
</evidence>
<dbReference type="EMBL" id="CP138583">
    <property type="protein sequence ID" value="WPH00203.1"/>
    <property type="molecule type" value="Genomic_DNA"/>
</dbReference>
<proteinExistence type="inferred from homology"/>
<organism evidence="11 12">
    <name type="scientific">Acrodontium crateriforme</name>
    <dbReference type="NCBI Taxonomy" id="150365"/>
    <lineage>
        <taxon>Eukaryota</taxon>
        <taxon>Fungi</taxon>
        <taxon>Dikarya</taxon>
        <taxon>Ascomycota</taxon>
        <taxon>Pezizomycotina</taxon>
        <taxon>Dothideomycetes</taxon>
        <taxon>Dothideomycetidae</taxon>
        <taxon>Mycosphaerellales</taxon>
        <taxon>Teratosphaeriaceae</taxon>
        <taxon>Acrodontium</taxon>
    </lineage>
</organism>
<dbReference type="InterPro" id="IPR004853">
    <property type="entry name" value="Sugar_P_trans_dom"/>
</dbReference>
<dbReference type="AlphaFoldDB" id="A0AAQ3M502"/>
<feature type="transmembrane region" description="Helical" evidence="9">
    <location>
        <begin position="356"/>
        <end position="377"/>
    </location>
</feature>
<evidence type="ECO:0000256" key="4">
    <source>
        <dbReference type="ARBA" id="ARBA00011182"/>
    </source>
</evidence>
<name>A0AAQ3M502_9PEZI</name>
<evidence type="ECO:0000256" key="3">
    <source>
        <dbReference type="ARBA" id="ARBA00010425"/>
    </source>
</evidence>
<evidence type="ECO:0000256" key="8">
    <source>
        <dbReference type="SAM" id="MobiDB-lite"/>
    </source>
</evidence>
<feature type="transmembrane region" description="Helical" evidence="9">
    <location>
        <begin position="42"/>
        <end position="63"/>
    </location>
</feature>